<evidence type="ECO:0000313" key="1">
    <source>
        <dbReference type="EMBL" id="ERM97549.1"/>
    </source>
</evidence>
<reference evidence="2" key="1">
    <citation type="journal article" date="2013" name="Science">
        <title>The Amborella genome and the evolution of flowering plants.</title>
        <authorList>
            <consortium name="Amborella Genome Project"/>
        </authorList>
    </citation>
    <scope>NUCLEOTIDE SEQUENCE [LARGE SCALE GENOMIC DNA]</scope>
</reference>
<dbReference type="AlphaFoldDB" id="W1NS12"/>
<sequence>MRIGFEVHSPELMSKNISWWNSNFCGSGEARKFERVLGAYLAAGEKRSIYSSEESEGEE</sequence>
<gene>
    <name evidence="1" type="ORF">AMTR_s00200p00015210</name>
</gene>
<dbReference type="HOGENOM" id="CLU_2967873_0_0_1"/>
<dbReference type="Proteomes" id="UP000017836">
    <property type="component" value="Unassembled WGS sequence"/>
</dbReference>
<accession>W1NS12</accession>
<keyword evidence="2" id="KW-1185">Reference proteome</keyword>
<dbReference type="EMBL" id="KI396072">
    <property type="protein sequence ID" value="ERM97549.1"/>
    <property type="molecule type" value="Genomic_DNA"/>
</dbReference>
<dbReference type="Gramene" id="ERM97549">
    <property type="protein sequence ID" value="ERM97549"/>
    <property type="gene ID" value="AMTR_s00200p00015210"/>
</dbReference>
<feature type="non-terminal residue" evidence="1">
    <location>
        <position position="59"/>
    </location>
</feature>
<evidence type="ECO:0000313" key="2">
    <source>
        <dbReference type="Proteomes" id="UP000017836"/>
    </source>
</evidence>
<protein>
    <submittedName>
        <fullName evidence="1">Uncharacterized protein</fullName>
    </submittedName>
</protein>
<name>W1NS12_AMBTC</name>
<proteinExistence type="predicted"/>
<organism evidence="1 2">
    <name type="scientific">Amborella trichopoda</name>
    <dbReference type="NCBI Taxonomy" id="13333"/>
    <lineage>
        <taxon>Eukaryota</taxon>
        <taxon>Viridiplantae</taxon>
        <taxon>Streptophyta</taxon>
        <taxon>Embryophyta</taxon>
        <taxon>Tracheophyta</taxon>
        <taxon>Spermatophyta</taxon>
        <taxon>Magnoliopsida</taxon>
        <taxon>Amborellales</taxon>
        <taxon>Amborellaceae</taxon>
        <taxon>Amborella</taxon>
    </lineage>
</organism>